<dbReference type="AlphaFoldDB" id="A0A7J8XRX5"/>
<dbReference type="Proteomes" id="UP000593577">
    <property type="component" value="Unassembled WGS sequence"/>
</dbReference>
<protein>
    <submittedName>
        <fullName evidence="1">Uncharacterized protein</fullName>
    </submittedName>
</protein>
<name>A0A7J8XRX5_GOSAI</name>
<keyword evidence="2" id="KW-1185">Reference proteome</keyword>
<sequence>MAHERRLGLRLFENPHSGE</sequence>
<accession>A0A7J8XRX5</accession>
<gene>
    <name evidence="1" type="ORF">Goari_007773</name>
</gene>
<reference evidence="1 2" key="1">
    <citation type="journal article" date="2019" name="Genome Biol. Evol.">
        <title>Insights into the evolution of the New World diploid cottons (Gossypium, subgenus Houzingenia) based on genome sequencing.</title>
        <authorList>
            <person name="Grover C.E."/>
            <person name="Arick M.A. 2nd"/>
            <person name="Thrash A."/>
            <person name="Conover J.L."/>
            <person name="Sanders W.S."/>
            <person name="Peterson D.G."/>
            <person name="Frelichowski J.E."/>
            <person name="Scheffler J.A."/>
            <person name="Scheffler B.E."/>
            <person name="Wendel J.F."/>
        </authorList>
    </citation>
    <scope>NUCLEOTIDE SEQUENCE [LARGE SCALE GENOMIC DNA]</scope>
    <source>
        <strain evidence="1">185</strain>
        <tissue evidence="1">Leaf</tissue>
    </source>
</reference>
<proteinExistence type="predicted"/>
<comment type="caution">
    <text evidence="1">The sequence shown here is derived from an EMBL/GenBank/DDBJ whole genome shotgun (WGS) entry which is preliminary data.</text>
</comment>
<dbReference type="EMBL" id="JABFAA010000008">
    <property type="protein sequence ID" value="MBA0690077.1"/>
    <property type="molecule type" value="Genomic_DNA"/>
</dbReference>
<feature type="non-terminal residue" evidence="1">
    <location>
        <position position="19"/>
    </location>
</feature>
<organism evidence="1 2">
    <name type="scientific">Gossypium aridum</name>
    <name type="common">American cotton</name>
    <name type="synonym">Erioxylum aridum</name>
    <dbReference type="NCBI Taxonomy" id="34290"/>
    <lineage>
        <taxon>Eukaryota</taxon>
        <taxon>Viridiplantae</taxon>
        <taxon>Streptophyta</taxon>
        <taxon>Embryophyta</taxon>
        <taxon>Tracheophyta</taxon>
        <taxon>Spermatophyta</taxon>
        <taxon>Magnoliopsida</taxon>
        <taxon>eudicotyledons</taxon>
        <taxon>Gunneridae</taxon>
        <taxon>Pentapetalae</taxon>
        <taxon>rosids</taxon>
        <taxon>malvids</taxon>
        <taxon>Malvales</taxon>
        <taxon>Malvaceae</taxon>
        <taxon>Malvoideae</taxon>
        <taxon>Gossypium</taxon>
    </lineage>
</organism>
<evidence type="ECO:0000313" key="1">
    <source>
        <dbReference type="EMBL" id="MBA0690077.1"/>
    </source>
</evidence>
<evidence type="ECO:0000313" key="2">
    <source>
        <dbReference type="Proteomes" id="UP000593577"/>
    </source>
</evidence>